<feature type="compositionally biased region" description="Basic and acidic residues" evidence="1">
    <location>
        <begin position="62"/>
        <end position="74"/>
    </location>
</feature>
<keyword evidence="3" id="KW-1185">Reference proteome</keyword>
<name>A0ABR2IRQ7_9PEZI</name>
<accession>A0ABR2IRQ7</accession>
<organism evidence="2 3">
    <name type="scientific">Apiospora arundinis</name>
    <dbReference type="NCBI Taxonomy" id="335852"/>
    <lineage>
        <taxon>Eukaryota</taxon>
        <taxon>Fungi</taxon>
        <taxon>Dikarya</taxon>
        <taxon>Ascomycota</taxon>
        <taxon>Pezizomycotina</taxon>
        <taxon>Sordariomycetes</taxon>
        <taxon>Xylariomycetidae</taxon>
        <taxon>Amphisphaeriales</taxon>
        <taxon>Apiosporaceae</taxon>
        <taxon>Apiospora</taxon>
    </lineage>
</organism>
<dbReference type="Proteomes" id="UP001390339">
    <property type="component" value="Unassembled WGS sequence"/>
</dbReference>
<comment type="caution">
    <text evidence="2">The sequence shown here is derived from an EMBL/GenBank/DDBJ whole genome shotgun (WGS) entry which is preliminary data.</text>
</comment>
<evidence type="ECO:0000313" key="3">
    <source>
        <dbReference type="Proteomes" id="UP001390339"/>
    </source>
</evidence>
<reference evidence="2 3" key="1">
    <citation type="journal article" date="2024" name="IMA Fungus">
        <title>Apiospora arundinis, a panoply of carbohydrate-active enzymes and secondary metabolites.</title>
        <authorList>
            <person name="Sorensen T."/>
            <person name="Petersen C."/>
            <person name="Muurmann A.T."/>
            <person name="Christiansen J.V."/>
            <person name="Brundto M.L."/>
            <person name="Overgaard C.K."/>
            <person name="Boysen A.T."/>
            <person name="Wollenberg R.D."/>
            <person name="Larsen T.O."/>
            <person name="Sorensen J.L."/>
            <person name="Nielsen K.L."/>
            <person name="Sondergaard T.E."/>
        </authorList>
    </citation>
    <scope>NUCLEOTIDE SEQUENCE [LARGE SCALE GENOMIC DNA]</scope>
    <source>
        <strain evidence="2 3">AAU 773</strain>
    </source>
</reference>
<dbReference type="EMBL" id="JAPCWZ010000004">
    <property type="protein sequence ID" value="KAK8867535.1"/>
    <property type="molecule type" value="Genomic_DNA"/>
</dbReference>
<proteinExistence type="predicted"/>
<protein>
    <submittedName>
        <fullName evidence="2">Uncharacterized protein</fullName>
    </submittedName>
</protein>
<feature type="compositionally biased region" description="Polar residues" evidence="1">
    <location>
        <begin position="1"/>
        <end position="35"/>
    </location>
</feature>
<gene>
    <name evidence="2" type="ORF">PGQ11_006113</name>
</gene>
<evidence type="ECO:0000256" key="1">
    <source>
        <dbReference type="SAM" id="MobiDB-lite"/>
    </source>
</evidence>
<sequence length="111" mass="12092">MLTAHRSSANTNDAVYDSRSCQEATFSGTRPSGSRHSGHYKSSESSGKTKHKSKKGTNSSKTDAERKQQQEKDLTGVGSQFDNNGDRQYAINDDDLYDDDISHSPSCVNGS</sequence>
<evidence type="ECO:0000313" key="2">
    <source>
        <dbReference type="EMBL" id="KAK8867535.1"/>
    </source>
</evidence>
<feature type="region of interest" description="Disordered" evidence="1">
    <location>
        <begin position="1"/>
        <end position="111"/>
    </location>
</feature>